<dbReference type="Proteomes" id="UP001229421">
    <property type="component" value="Unassembled WGS sequence"/>
</dbReference>
<feature type="region of interest" description="Disordered" evidence="1">
    <location>
        <begin position="58"/>
        <end position="106"/>
    </location>
</feature>
<feature type="compositionally biased region" description="Low complexity" evidence="1">
    <location>
        <begin position="80"/>
        <end position="103"/>
    </location>
</feature>
<evidence type="ECO:0000313" key="3">
    <source>
        <dbReference type="Proteomes" id="UP001229421"/>
    </source>
</evidence>
<comment type="caution">
    <text evidence="2">The sequence shown here is derived from an EMBL/GenBank/DDBJ whole genome shotgun (WGS) entry which is preliminary data.</text>
</comment>
<evidence type="ECO:0000256" key="1">
    <source>
        <dbReference type="SAM" id="MobiDB-lite"/>
    </source>
</evidence>
<proteinExistence type="predicted"/>
<accession>A0AAD8KSB0</accession>
<dbReference type="AlphaFoldDB" id="A0AAD8KSB0"/>
<evidence type="ECO:0000313" key="2">
    <source>
        <dbReference type="EMBL" id="KAK1424795.1"/>
    </source>
</evidence>
<organism evidence="2 3">
    <name type="scientific">Tagetes erecta</name>
    <name type="common">African marigold</name>
    <dbReference type="NCBI Taxonomy" id="13708"/>
    <lineage>
        <taxon>Eukaryota</taxon>
        <taxon>Viridiplantae</taxon>
        <taxon>Streptophyta</taxon>
        <taxon>Embryophyta</taxon>
        <taxon>Tracheophyta</taxon>
        <taxon>Spermatophyta</taxon>
        <taxon>Magnoliopsida</taxon>
        <taxon>eudicotyledons</taxon>
        <taxon>Gunneridae</taxon>
        <taxon>Pentapetalae</taxon>
        <taxon>asterids</taxon>
        <taxon>campanulids</taxon>
        <taxon>Asterales</taxon>
        <taxon>Asteraceae</taxon>
        <taxon>Asteroideae</taxon>
        <taxon>Heliantheae alliance</taxon>
        <taxon>Tageteae</taxon>
        <taxon>Tagetes</taxon>
    </lineage>
</organism>
<feature type="compositionally biased region" description="Basic and acidic residues" evidence="1">
    <location>
        <begin position="16"/>
        <end position="33"/>
    </location>
</feature>
<keyword evidence="3" id="KW-1185">Reference proteome</keyword>
<protein>
    <submittedName>
        <fullName evidence="2">Uncharacterized protein</fullName>
    </submittedName>
</protein>
<dbReference type="EMBL" id="JAUHHV010000005">
    <property type="protein sequence ID" value="KAK1424795.1"/>
    <property type="molecule type" value="Genomic_DNA"/>
</dbReference>
<sequence>MPLNYTADYTMGIPIKTKELPPKDAKKSLDMDESIRNQVSLPAATPYKFHEKRSADSAFFVEEPNDDQSEESEGAFYVGSEQRGSKQQSRSSSSKQGSSSEQSMKTQDVLSIILQSPERKQAYPHLLLGLKPILLAH</sequence>
<feature type="region of interest" description="Disordered" evidence="1">
    <location>
        <begin position="1"/>
        <end position="33"/>
    </location>
</feature>
<feature type="compositionally biased region" description="Acidic residues" evidence="1">
    <location>
        <begin position="63"/>
        <end position="73"/>
    </location>
</feature>
<reference evidence="2" key="1">
    <citation type="journal article" date="2023" name="bioRxiv">
        <title>Improved chromosome-level genome assembly for marigold (Tagetes erecta).</title>
        <authorList>
            <person name="Jiang F."/>
            <person name="Yuan L."/>
            <person name="Wang S."/>
            <person name="Wang H."/>
            <person name="Xu D."/>
            <person name="Wang A."/>
            <person name="Fan W."/>
        </authorList>
    </citation>
    <scope>NUCLEOTIDE SEQUENCE</scope>
    <source>
        <strain evidence="2">WSJ</strain>
        <tissue evidence="2">Leaf</tissue>
    </source>
</reference>
<gene>
    <name evidence="2" type="ORF">QVD17_20133</name>
</gene>
<name>A0AAD8KSB0_TARER</name>